<keyword evidence="2" id="KW-0285">Flavoprotein</keyword>
<dbReference type="EMBL" id="JBCITM010000001">
    <property type="protein sequence ID" value="MEN1759006.1"/>
    <property type="molecule type" value="Genomic_DNA"/>
</dbReference>
<dbReference type="PANTHER" id="PTHR42887">
    <property type="entry name" value="OS12G0638800 PROTEIN"/>
    <property type="match status" value="1"/>
</dbReference>
<keyword evidence="7" id="KW-1185">Reference proteome</keyword>
<dbReference type="InterPro" id="IPR004792">
    <property type="entry name" value="BaiN-like"/>
</dbReference>
<protein>
    <submittedName>
        <fullName evidence="6">NAD(P)/FAD-dependent oxidoreductase</fullName>
    </submittedName>
</protein>
<reference evidence="6 7" key="1">
    <citation type="submission" date="2024-04" db="EMBL/GenBank/DDBJ databases">
        <title>Genome sequencing and metabolic network reconstruction of aminoacids and betaine degradation by Anoxynatronum sibiricum.</title>
        <authorList>
            <person name="Detkova E.N."/>
            <person name="Boltjanskaja Y.V."/>
            <person name="Mardanov A.V."/>
            <person name="Kevbrin V."/>
        </authorList>
    </citation>
    <scope>NUCLEOTIDE SEQUENCE [LARGE SCALE GENOMIC DNA]</scope>
    <source>
        <strain evidence="6 7">Z-7981</strain>
    </source>
</reference>
<dbReference type="Pfam" id="PF22780">
    <property type="entry name" value="HI0933_like_1st"/>
    <property type="match status" value="1"/>
</dbReference>
<dbReference type="RefSeq" id="WP_343184389.1">
    <property type="nucleotide sequence ID" value="NZ_JBCITM010000001.1"/>
</dbReference>
<evidence type="ECO:0000313" key="6">
    <source>
        <dbReference type="EMBL" id="MEN1759006.1"/>
    </source>
</evidence>
<dbReference type="NCBIfam" id="TIGR00275">
    <property type="entry name" value="aminoacetone oxidase family FAD-binding enzyme"/>
    <property type="match status" value="1"/>
</dbReference>
<dbReference type="Proteomes" id="UP001407405">
    <property type="component" value="Unassembled WGS sequence"/>
</dbReference>
<gene>
    <name evidence="6" type="ORF">AAIG11_00845</name>
</gene>
<dbReference type="SUPFAM" id="SSF51905">
    <property type="entry name" value="FAD/NAD(P)-binding domain"/>
    <property type="match status" value="1"/>
</dbReference>
<comment type="cofactor">
    <cofactor evidence="1">
        <name>FAD</name>
        <dbReference type="ChEBI" id="CHEBI:57692"/>
    </cofactor>
</comment>
<evidence type="ECO:0000313" key="7">
    <source>
        <dbReference type="Proteomes" id="UP001407405"/>
    </source>
</evidence>
<dbReference type="Gene3D" id="3.50.50.60">
    <property type="entry name" value="FAD/NAD(P)-binding domain"/>
    <property type="match status" value="1"/>
</dbReference>
<feature type="domain" description="RsdA/BaiN/AoA(So)-like Rossmann fold-like" evidence="4">
    <location>
        <begin position="9"/>
        <end position="405"/>
    </location>
</feature>
<evidence type="ECO:0000256" key="3">
    <source>
        <dbReference type="ARBA" id="ARBA00022827"/>
    </source>
</evidence>
<dbReference type="Gene3D" id="1.10.8.260">
    <property type="entry name" value="HI0933 insert domain-like"/>
    <property type="match status" value="1"/>
</dbReference>
<keyword evidence="3" id="KW-0274">FAD</keyword>
<feature type="domain" description="RsdA/BaiN/AoA(So)-like insert" evidence="5">
    <location>
        <begin position="197"/>
        <end position="353"/>
    </location>
</feature>
<name>A0ABU9VPF5_9CLOT</name>
<sequence>MTTTETHWDVIVIGAGPGGLMAAITAAVQGCRVLVLEKNDQPGRKLLATGGGQCNLTHQMPMKSFLPHYHEKAVYAGKCIRQFPPESLMQWFSQRGVRLEVLENGKVFPASRRATEVLEALLTEVKRLKVVMNCRSPVKKLETFEEGFQVACEKQVYKVRNVILSTGGCTYPSLGTTGDGYRLAADLGHSVIAPRLALTGLSVSHWKLEDLSGVSLQEITISHWREGRKAGTYTGDLLFTHLGVSGPVILNYSRYFQPGDLLTLNLAAPEKEEAFSDRILRELQSMGKKKVKTLLYKEPMPRRVMDIVMKMAGIADEQVCASVTKDQRKMLVKWMTRMPLEVGTLGDVETAMVTAGGVSTDEIRSSTMESFVVPGLFFVGEVQDVDGMTGGFNLQFAFSSGYVAGCTAASRQKEGGSSCR</sequence>
<dbReference type="PRINTS" id="PR00368">
    <property type="entry name" value="FADPNR"/>
</dbReference>
<accession>A0ABU9VPF5</accession>
<dbReference type="InterPro" id="IPR057661">
    <property type="entry name" value="RsdA/BaiN/AoA(So)_Rossmann"/>
</dbReference>
<evidence type="ECO:0000256" key="1">
    <source>
        <dbReference type="ARBA" id="ARBA00001974"/>
    </source>
</evidence>
<dbReference type="PRINTS" id="PR00411">
    <property type="entry name" value="PNDRDTASEI"/>
</dbReference>
<organism evidence="6 7">
    <name type="scientific">Anoxynatronum sibiricum</name>
    <dbReference type="NCBI Taxonomy" id="210623"/>
    <lineage>
        <taxon>Bacteria</taxon>
        <taxon>Bacillati</taxon>
        <taxon>Bacillota</taxon>
        <taxon>Clostridia</taxon>
        <taxon>Eubacteriales</taxon>
        <taxon>Clostridiaceae</taxon>
        <taxon>Anoxynatronum</taxon>
    </lineage>
</organism>
<proteinExistence type="predicted"/>
<dbReference type="InterPro" id="IPR023166">
    <property type="entry name" value="BaiN-like_dom_sf"/>
</dbReference>
<evidence type="ECO:0000259" key="4">
    <source>
        <dbReference type="Pfam" id="PF03486"/>
    </source>
</evidence>
<dbReference type="SUPFAM" id="SSF160996">
    <property type="entry name" value="HI0933 insert domain-like"/>
    <property type="match status" value="1"/>
</dbReference>
<evidence type="ECO:0000256" key="2">
    <source>
        <dbReference type="ARBA" id="ARBA00022630"/>
    </source>
</evidence>
<dbReference type="Gene3D" id="2.40.30.10">
    <property type="entry name" value="Translation factors"/>
    <property type="match status" value="1"/>
</dbReference>
<dbReference type="InterPro" id="IPR055178">
    <property type="entry name" value="RsdA/BaiN/AoA(So)-like_dom"/>
</dbReference>
<dbReference type="PANTHER" id="PTHR42887:SF2">
    <property type="entry name" value="OS12G0638800 PROTEIN"/>
    <property type="match status" value="1"/>
</dbReference>
<dbReference type="Pfam" id="PF03486">
    <property type="entry name" value="HI0933_like"/>
    <property type="match status" value="1"/>
</dbReference>
<dbReference type="InterPro" id="IPR036188">
    <property type="entry name" value="FAD/NAD-bd_sf"/>
</dbReference>
<evidence type="ECO:0000259" key="5">
    <source>
        <dbReference type="Pfam" id="PF22780"/>
    </source>
</evidence>
<comment type="caution">
    <text evidence="6">The sequence shown here is derived from an EMBL/GenBank/DDBJ whole genome shotgun (WGS) entry which is preliminary data.</text>
</comment>